<comment type="subcellular location">
    <subcellularLocation>
        <location evidence="1">Nucleus</location>
    </subcellularLocation>
</comment>
<dbReference type="AlphaFoldDB" id="A0A9P0BNX3"/>
<evidence type="ECO:0000256" key="1">
    <source>
        <dbReference type="ARBA" id="ARBA00004123"/>
    </source>
</evidence>
<keyword evidence="9" id="KW-1185">Reference proteome</keyword>
<dbReference type="Gene3D" id="1.10.10.2590">
    <property type="entry name" value="BEN domain"/>
    <property type="match status" value="1"/>
</dbReference>
<accession>A0A9P0BNX3</accession>
<dbReference type="GO" id="GO:0003677">
    <property type="term" value="F:DNA binding"/>
    <property type="evidence" value="ECO:0007669"/>
    <property type="project" value="InterPro"/>
</dbReference>
<proteinExistence type="predicted"/>
<feature type="region of interest" description="Disordered" evidence="6">
    <location>
        <begin position="67"/>
        <end position="133"/>
    </location>
</feature>
<dbReference type="GO" id="GO:0005634">
    <property type="term" value="C:nucleus"/>
    <property type="evidence" value="ECO:0007669"/>
    <property type="project" value="UniProtKB-SubCell"/>
</dbReference>
<feature type="compositionally biased region" description="Basic residues" evidence="6">
    <location>
        <begin position="122"/>
        <end position="133"/>
    </location>
</feature>
<evidence type="ECO:0000256" key="6">
    <source>
        <dbReference type="SAM" id="MobiDB-lite"/>
    </source>
</evidence>
<evidence type="ECO:0000313" key="9">
    <source>
        <dbReference type="Proteomes" id="UP001154114"/>
    </source>
</evidence>
<dbReference type="GO" id="GO:0003714">
    <property type="term" value="F:transcription corepressor activity"/>
    <property type="evidence" value="ECO:0007669"/>
    <property type="project" value="InterPro"/>
</dbReference>
<evidence type="ECO:0000259" key="7">
    <source>
        <dbReference type="PROSITE" id="PS51457"/>
    </source>
</evidence>
<dbReference type="PANTHER" id="PTHR35346">
    <property type="entry name" value="BEN DOMAIN-CONTAINING PROTEIN 6"/>
    <property type="match status" value="1"/>
</dbReference>
<dbReference type="InterPro" id="IPR018379">
    <property type="entry name" value="BEN_domain"/>
</dbReference>
<reference evidence="8" key="1">
    <citation type="submission" date="2021-12" db="EMBL/GenBank/DDBJ databases">
        <authorList>
            <person name="King R."/>
        </authorList>
    </citation>
    <scope>NUCLEOTIDE SEQUENCE</scope>
</reference>
<keyword evidence="2" id="KW-0678">Repressor</keyword>
<keyword evidence="5" id="KW-0539">Nucleus</keyword>
<organism evidence="8 9">
    <name type="scientific">Chrysodeixis includens</name>
    <name type="common">Soybean looper</name>
    <name type="synonym">Pseudoplusia includens</name>
    <dbReference type="NCBI Taxonomy" id="689277"/>
    <lineage>
        <taxon>Eukaryota</taxon>
        <taxon>Metazoa</taxon>
        <taxon>Ecdysozoa</taxon>
        <taxon>Arthropoda</taxon>
        <taxon>Hexapoda</taxon>
        <taxon>Insecta</taxon>
        <taxon>Pterygota</taxon>
        <taxon>Neoptera</taxon>
        <taxon>Endopterygota</taxon>
        <taxon>Lepidoptera</taxon>
        <taxon>Glossata</taxon>
        <taxon>Ditrysia</taxon>
        <taxon>Noctuoidea</taxon>
        <taxon>Noctuidae</taxon>
        <taxon>Plusiinae</taxon>
        <taxon>Chrysodeixis</taxon>
    </lineage>
</organism>
<gene>
    <name evidence="8" type="ORF">CINC_LOCUS4180</name>
</gene>
<evidence type="ECO:0000256" key="5">
    <source>
        <dbReference type="ARBA" id="ARBA00023242"/>
    </source>
</evidence>
<sequence>MSRQADCNWLLVEWKSGGRDVVYVRSVVSPLNKELKPGDVMVVNRRGEQESATLVARARERDILDAMIKKEDTAGPSDKPDEEPEDYASSASSWAPSDDGAQSGDSATEMNDKKVKLDRSRRQYTNRRSSKKVIVPRHRANPVIPKMMQQAFLLNRKRQHNGTPKAIAMQSLNKSSPDSTRKNLQKGMPQSVSINVNELIKIKNSFKTLFKMLEDLKRPVSMLNQTSNETLTGKLDNTSQFNHSMEEDKEEMSEHEDFNRSDDNVLITNKYNNVKTKNVGKKDDEWVPIGSGKTLIHKDQFVKVNWKSYTIATRTLLLALFPRRILATHSLTGKRSPAFQDKPAKMCLDPKIISDVIMEIMDRFNVRENLVRSIITTKCADECKMWKNKVNKKKPRNQENIPPPSNNNVKGEKVES</sequence>
<evidence type="ECO:0000256" key="2">
    <source>
        <dbReference type="ARBA" id="ARBA00022491"/>
    </source>
</evidence>
<dbReference type="Proteomes" id="UP001154114">
    <property type="component" value="Chromosome 17"/>
</dbReference>
<feature type="region of interest" description="Disordered" evidence="6">
    <location>
        <begin position="390"/>
        <end position="416"/>
    </location>
</feature>
<dbReference type="SMART" id="SM01025">
    <property type="entry name" value="BEN"/>
    <property type="match status" value="1"/>
</dbReference>
<dbReference type="GO" id="GO:0045746">
    <property type="term" value="P:negative regulation of Notch signaling pathway"/>
    <property type="evidence" value="ECO:0007669"/>
    <property type="project" value="InterPro"/>
</dbReference>
<evidence type="ECO:0000313" key="8">
    <source>
        <dbReference type="EMBL" id="CAH0588955.1"/>
    </source>
</evidence>
<dbReference type="InterPro" id="IPR037496">
    <property type="entry name" value="BEND6-like"/>
</dbReference>
<evidence type="ECO:0000256" key="4">
    <source>
        <dbReference type="ARBA" id="ARBA00023163"/>
    </source>
</evidence>
<feature type="compositionally biased region" description="Basic and acidic residues" evidence="6">
    <location>
        <begin position="110"/>
        <end position="121"/>
    </location>
</feature>
<feature type="domain" description="BEN" evidence="7">
    <location>
        <begin position="290"/>
        <end position="386"/>
    </location>
</feature>
<name>A0A9P0BNX3_CHRIL</name>
<dbReference type="PANTHER" id="PTHR35346:SF1">
    <property type="entry name" value="BEN DOMAIN-CONTAINING PROTEIN 6"/>
    <property type="match status" value="1"/>
</dbReference>
<feature type="compositionally biased region" description="Low complexity" evidence="6">
    <location>
        <begin position="88"/>
        <end position="97"/>
    </location>
</feature>
<dbReference type="OrthoDB" id="8186171at2759"/>
<dbReference type="PROSITE" id="PS51457">
    <property type="entry name" value="BEN"/>
    <property type="match status" value="1"/>
</dbReference>
<evidence type="ECO:0000256" key="3">
    <source>
        <dbReference type="ARBA" id="ARBA00023015"/>
    </source>
</evidence>
<keyword evidence="4" id="KW-0804">Transcription</keyword>
<dbReference type="Pfam" id="PF10523">
    <property type="entry name" value="BEN"/>
    <property type="match status" value="1"/>
</dbReference>
<dbReference type="EMBL" id="LR824020">
    <property type="protein sequence ID" value="CAH0588955.1"/>
    <property type="molecule type" value="Genomic_DNA"/>
</dbReference>
<protein>
    <recommendedName>
        <fullName evidence="7">BEN domain-containing protein</fullName>
    </recommendedName>
</protein>
<dbReference type="GO" id="GO:0045666">
    <property type="term" value="P:positive regulation of neuron differentiation"/>
    <property type="evidence" value="ECO:0007669"/>
    <property type="project" value="InterPro"/>
</dbReference>
<keyword evidence="3" id="KW-0805">Transcription regulation</keyword>